<keyword evidence="8" id="KW-1185">Reference proteome</keyword>
<keyword evidence="3" id="KW-0010">Activator</keyword>
<evidence type="ECO:0000313" key="8">
    <source>
        <dbReference type="Proteomes" id="UP000219546"/>
    </source>
</evidence>
<dbReference type="EMBL" id="OAOP01000002">
    <property type="protein sequence ID" value="SNX68587.1"/>
    <property type="molecule type" value="Genomic_DNA"/>
</dbReference>
<dbReference type="GO" id="GO:0003677">
    <property type="term" value="F:DNA binding"/>
    <property type="evidence" value="ECO:0007669"/>
    <property type="project" value="UniProtKB-KW"/>
</dbReference>
<evidence type="ECO:0000256" key="2">
    <source>
        <dbReference type="ARBA" id="ARBA00023125"/>
    </source>
</evidence>
<evidence type="ECO:0000259" key="5">
    <source>
        <dbReference type="PROSITE" id="PS50042"/>
    </source>
</evidence>
<dbReference type="SMART" id="SM00419">
    <property type="entry name" value="HTH_CRP"/>
    <property type="match status" value="1"/>
</dbReference>
<accession>A0A285CM12</accession>
<dbReference type="PROSITE" id="PS50042">
    <property type="entry name" value="CNMP_BINDING_3"/>
    <property type="match status" value="1"/>
</dbReference>
<dbReference type="Gene3D" id="1.10.10.10">
    <property type="entry name" value="Winged helix-like DNA-binding domain superfamily/Winged helix DNA-binding domain"/>
    <property type="match status" value="1"/>
</dbReference>
<dbReference type="InterPro" id="IPR036390">
    <property type="entry name" value="WH_DNA-bd_sf"/>
</dbReference>
<dbReference type="Pfam" id="PF13545">
    <property type="entry name" value="HTH_Crp_2"/>
    <property type="match status" value="1"/>
</dbReference>
<dbReference type="PROSITE" id="PS51063">
    <property type="entry name" value="HTH_CRP_2"/>
    <property type="match status" value="1"/>
</dbReference>
<dbReference type="OrthoDB" id="9810708at2"/>
<protein>
    <submittedName>
        <fullName evidence="7">CRP/FNR family transcriptional regulator</fullName>
    </submittedName>
</protein>
<dbReference type="InterPro" id="IPR036388">
    <property type="entry name" value="WH-like_DNA-bd_sf"/>
</dbReference>
<dbReference type="CDD" id="cd00038">
    <property type="entry name" value="CAP_ED"/>
    <property type="match status" value="1"/>
</dbReference>
<name>A0A285CM12_9BACI</name>
<dbReference type="Proteomes" id="UP000219546">
    <property type="component" value="Unassembled WGS sequence"/>
</dbReference>
<keyword evidence="2" id="KW-0238">DNA-binding</keyword>
<dbReference type="InterPro" id="IPR018490">
    <property type="entry name" value="cNMP-bd_dom_sf"/>
</dbReference>
<keyword evidence="4" id="KW-0804">Transcription</keyword>
<dbReference type="InterPro" id="IPR014710">
    <property type="entry name" value="RmlC-like_jellyroll"/>
</dbReference>
<organism evidence="7 8">
    <name type="scientific">Bacillus oleivorans</name>
    <dbReference type="NCBI Taxonomy" id="1448271"/>
    <lineage>
        <taxon>Bacteria</taxon>
        <taxon>Bacillati</taxon>
        <taxon>Bacillota</taxon>
        <taxon>Bacilli</taxon>
        <taxon>Bacillales</taxon>
        <taxon>Bacillaceae</taxon>
        <taxon>Bacillus</taxon>
    </lineage>
</organism>
<feature type="domain" description="Cyclic nucleotide-binding" evidence="5">
    <location>
        <begin position="19"/>
        <end position="124"/>
    </location>
</feature>
<dbReference type="SUPFAM" id="SSF46785">
    <property type="entry name" value="Winged helix' DNA-binding domain"/>
    <property type="match status" value="1"/>
</dbReference>
<dbReference type="PANTHER" id="PTHR24567">
    <property type="entry name" value="CRP FAMILY TRANSCRIPTIONAL REGULATORY PROTEIN"/>
    <property type="match status" value="1"/>
</dbReference>
<dbReference type="InterPro" id="IPR050397">
    <property type="entry name" value="Env_Response_Regulators"/>
</dbReference>
<evidence type="ECO:0000313" key="7">
    <source>
        <dbReference type="EMBL" id="SNX68587.1"/>
    </source>
</evidence>
<gene>
    <name evidence="7" type="ORF">SAMN05877753_102608</name>
</gene>
<dbReference type="GO" id="GO:0003700">
    <property type="term" value="F:DNA-binding transcription factor activity"/>
    <property type="evidence" value="ECO:0007669"/>
    <property type="project" value="TreeGrafter"/>
</dbReference>
<dbReference type="InterPro" id="IPR000595">
    <property type="entry name" value="cNMP-bd_dom"/>
</dbReference>
<evidence type="ECO:0000259" key="6">
    <source>
        <dbReference type="PROSITE" id="PS51063"/>
    </source>
</evidence>
<dbReference type="AlphaFoldDB" id="A0A285CM12"/>
<dbReference type="Gene3D" id="2.60.120.10">
    <property type="entry name" value="Jelly Rolls"/>
    <property type="match status" value="1"/>
</dbReference>
<feature type="domain" description="HTH crp-type" evidence="6">
    <location>
        <begin position="149"/>
        <end position="222"/>
    </location>
</feature>
<dbReference type="PANTHER" id="PTHR24567:SF74">
    <property type="entry name" value="HTH-TYPE TRANSCRIPTIONAL REGULATOR ARCR"/>
    <property type="match status" value="1"/>
</dbReference>
<dbReference type="InterPro" id="IPR012318">
    <property type="entry name" value="HTH_CRP"/>
</dbReference>
<dbReference type="SUPFAM" id="SSF51206">
    <property type="entry name" value="cAMP-binding domain-like"/>
    <property type="match status" value="1"/>
</dbReference>
<keyword evidence="1" id="KW-0805">Transcription regulation</keyword>
<evidence type="ECO:0000256" key="4">
    <source>
        <dbReference type="ARBA" id="ARBA00023163"/>
    </source>
</evidence>
<evidence type="ECO:0000256" key="3">
    <source>
        <dbReference type="ARBA" id="ARBA00023159"/>
    </source>
</evidence>
<dbReference type="Pfam" id="PF00027">
    <property type="entry name" value="cNMP_binding"/>
    <property type="match status" value="1"/>
</dbReference>
<dbReference type="PRINTS" id="PR00034">
    <property type="entry name" value="HTHCRP"/>
</dbReference>
<dbReference type="SMART" id="SM00100">
    <property type="entry name" value="cNMP"/>
    <property type="match status" value="1"/>
</dbReference>
<dbReference type="RefSeq" id="WP_097157770.1">
    <property type="nucleotide sequence ID" value="NZ_JBEPMQ010000001.1"/>
</dbReference>
<reference evidence="7 8" key="1">
    <citation type="submission" date="2017-08" db="EMBL/GenBank/DDBJ databases">
        <authorList>
            <person name="de Groot N.N."/>
        </authorList>
    </citation>
    <scope>NUCLEOTIDE SEQUENCE [LARGE SCALE GENOMIC DNA]</scope>
    <source>
        <strain evidence="7 8">JC228</strain>
    </source>
</reference>
<dbReference type="GO" id="GO:0005829">
    <property type="term" value="C:cytosol"/>
    <property type="evidence" value="ECO:0007669"/>
    <property type="project" value="TreeGrafter"/>
</dbReference>
<sequence length="240" mass="27362">MLENRCINNQDSFHNSFLFSKDNMNRLKDLMIDEEIAKDSCLFNEGDCADSLYYIKEGSVKLSKVTDDGKDLTLYYFQAGDLFGDFGDMPSLHQTFSAIATCDCKIGVLNKEDVELAIWQNSDLGIDFINWVSHMNRFTQLKLRDLMFFGKLGALASTLIRIANTFGQEVGDATYIPEKFTNNELASMIGSTRETVNRMLSQLKKEDVVQYKNGKLVILDIEYLRQICHCEGCPKHICRL</sequence>
<evidence type="ECO:0000256" key="1">
    <source>
        <dbReference type="ARBA" id="ARBA00023015"/>
    </source>
</evidence>
<proteinExistence type="predicted"/>